<keyword evidence="4" id="KW-1185">Reference proteome</keyword>
<dbReference type="EMBL" id="VXIV02002655">
    <property type="protein sequence ID" value="KAF6023872.1"/>
    <property type="molecule type" value="Genomic_DNA"/>
</dbReference>
<dbReference type="PANTHER" id="PTHR13136">
    <property type="entry name" value="TESTIS DEVELOPMENT PROTEIN PRTD"/>
    <property type="match status" value="1"/>
</dbReference>
<accession>A0A7J7JC78</accession>
<dbReference type="Proteomes" id="UP000593567">
    <property type="component" value="Unassembled WGS sequence"/>
</dbReference>
<feature type="compositionally biased region" description="Polar residues" evidence="1">
    <location>
        <begin position="491"/>
        <end position="527"/>
    </location>
</feature>
<dbReference type="SUPFAM" id="SSF53474">
    <property type="entry name" value="alpha/beta-Hydrolases"/>
    <property type="match status" value="1"/>
</dbReference>
<sequence>MTECERMVKKARPHTNFSTDEPINRTGWTVAQNKLFNRVYKTLVGARLSKLATAGMPNEPTQRRVYADKCARRLRQVLSNASWDETLVTWLHTVCMGNLPSVMLSDYLEALQTLKAKIPSLIDKMIKSSDYYEKTTASCLEAVDALLKRPWDPLVAIPSRGKLEKLPKNPLLLIVPHVSLHQHGMLPMKNRRAKLWNTQLANLAKVVMVPAPTIPKSKDKWECFDAMVGAVRNTIAENKELYPNKPIILMGWNFGALLSIYIGSMEKISAVVAMGYPIMGVNGLRGDADDVIMDSITPTLFVIGEHAQTCPIADLENMREKMRAKNHLVVVAGANDHLNVNFKTKKEHSLTQSVVDRCILDEIRSYLEKILTTPNNILMPKLSLTAPMEKIKKKKVKIQTLNGSKIMISGKSDGGLTSLPKKKKSPLKAAKAKKQAKLMQAAFSPAIISEREQLAAIAAITPCTTTNDPLNMSNSSQGSLTALQPQNISIPQLTSSSDAGPNIANSAIRSSNKQEPTEVKSQNSKPQAAQAGTKKDLLPKPATPAYVQLCGTQTGQSFAISIEKAKELMNMGLLRSVERPGQVDRESNFDTTKQLLALPPGTTIGFATPTIGASANKGPAAKHPNEHGTQSIRNLLTTPDGKLIYSERGGKLASVPMSSDSSWVSSAEKVPQIVNPPSFTLSPGQSLIRKKPGITPTAGDVVAARQIIANTHETIKNKLISAVVNTNVSTPMSISNPTFANLKAVSPIKSLDAEKTPRATGHLDISHTTCRNVQTAWAPASSNISSSSKVTNNLAQQAPESIAKSVVEVLTPFSTGRTQQDVAEVNESSANQLAVSSKTMNVNNIDVVESVKGKVASPDASSTLSAQSIQDLNDSELLSLSEDQPILLHATSMFNPETEMAANKLLSTSQTSKPSDSFSSSKTPEAD</sequence>
<feature type="region of interest" description="Disordered" evidence="1">
    <location>
        <begin position="902"/>
        <end position="927"/>
    </location>
</feature>
<gene>
    <name evidence="3" type="ORF">EB796_017819</name>
</gene>
<feature type="compositionally biased region" description="Low complexity" evidence="1">
    <location>
        <begin position="907"/>
        <end position="927"/>
    </location>
</feature>
<dbReference type="InterPro" id="IPR029058">
    <property type="entry name" value="AB_hydrolase_fold"/>
</dbReference>
<dbReference type="InterPro" id="IPR056519">
    <property type="entry name" value="KANSL3_1st"/>
</dbReference>
<evidence type="ECO:0000259" key="2">
    <source>
        <dbReference type="Pfam" id="PF23154"/>
    </source>
</evidence>
<dbReference type="GO" id="GO:0044545">
    <property type="term" value="C:NSL complex"/>
    <property type="evidence" value="ECO:0007669"/>
    <property type="project" value="TreeGrafter"/>
</dbReference>
<dbReference type="AlphaFoldDB" id="A0A7J7JC78"/>
<feature type="domain" description="KANSL3 helical" evidence="2">
    <location>
        <begin position="32"/>
        <end position="135"/>
    </location>
</feature>
<feature type="region of interest" description="Disordered" evidence="1">
    <location>
        <begin position="491"/>
        <end position="539"/>
    </location>
</feature>
<evidence type="ECO:0000313" key="4">
    <source>
        <dbReference type="Proteomes" id="UP000593567"/>
    </source>
</evidence>
<dbReference type="OrthoDB" id="6415022at2759"/>
<proteinExistence type="predicted"/>
<dbReference type="Gene3D" id="3.40.50.1820">
    <property type="entry name" value="alpha/beta hydrolase"/>
    <property type="match status" value="1"/>
</dbReference>
<name>A0A7J7JC78_BUGNE</name>
<comment type="caution">
    <text evidence="3">The sequence shown here is derived from an EMBL/GenBank/DDBJ whole genome shotgun (WGS) entry which is preliminary data.</text>
</comment>
<dbReference type="GO" id="GO:0045944">
    <property type="term" value="P:positive regulation of transcription by RNA polymerase II"/>
    <property type="evidence" value="ECO:0007669"/>
    <property type="project" value="TreeGrafter"/>
</dbReference>
<dbReference type="Pfam" id="PF23154">
    <property type="entry name" value="KANSL3_1st"/>
    <property type="match status" value="1"/>
</dbReference>
<protein>
    <submittedName>
        <fullName evidence="3">KANSL3</fullName>
    </submittedName>
</protein>
<evidence type="ECO:0000256" key="1">
    <source>
        <dbReference type="SAM" id="MobiDB-lite"/>
    </source>
</evidence>
<dbReference type="PANTHER" id="PTHR13136:SF16">
    <property type="entry name" value="KAT8 REGULATORY NSL COMPLEX SUBUNIT 3"/>
    <property type="match status" value="1"/>
</dbReference>
<organism evidence="3 4">
    <name type="scientific">Bugula neritina</name>
    <name type="common">Brown bryozoan</name>
    <name type="synonym">Sertularia neritina</name>
    <dbReference type="NCBI Taxonomy" id="10212"/>
    <lineage>
        <taxon>Eukaryota</taxon>
        <taxon>Metazoa</taxon>
        <taxon>Spiralia</taxon>
        <taxon>Lophotrochozoa</taxon>
        <taxon>Bryozoa</taxon>
        <taxon>Gymnolaemata</taxon>
        <taxon>Cheilostomatida</taxon>
        <taxon>Flustrina</taxon>
        <taxon>Buguloidea</taxon>
        <taxon>Bugulidae</taxon>
        <taxon>Bugula</taxon>
    </lineage>
</organism>
<evidence type="ECO:0000313" key="3">
    <source>
        <dbReference type="EMBL" id="KAF6023872.1"/>
    </source>
</evidence>
<reference evidence="3" key="1">
    <citation type="submission" date="2020-06" db="EMBL/GenBank/DDBJ databases">
        <title>Draft genome of Bugula neritina, a colonial animal packing powerful symbionts and potential medicines.</title>
        <authorList>
            <person name="Rayko M."/>
        </authorList>
    </citation>
    <scope>NUCLEOTIDE SEQUENCE [LARGE SCALE GENOMIC DNA]</scope>
    <source>
        <strain evidence="3">Kwan_BN1</strain>
    </source>
</reference>
<dbReference type="InterPro" id="IPR026555">
    <property type="entry name" value="NSL3/Tex30"/>
</dbReference>